<reference evidence="4 5" key="1">
    <citation type="journal article" date="2016" name="Nat. Commun.">
        <title>Thousands of microbial genomes shed light on interconnected biogeochemical processes in an aquifer system.</title>
        <authorList>
            <person name="Anantharaman K."/>
            <person name="Brown C.T."/>
            <person name="Hug L.A."/>
            <person name="Sharon I."/>
            <person name="Castelle C.J."/>
            <person name="Probst A.J."/>
            <person name="Thomas B.C."/>
            <person name="Singh A."/>
            <person name="Wilkins M.J."/>
            <person name="Karaoz U."/>
            <person name="Brodie E.L."/>
            <person name="Williams K.H."/>
            <person name="Hubbard S.S."/>
            <person name="Banfield J.F."/>
        </authorList>
    </citation>
    <scope>NUCLEOTIDE SEQUENCE [LARGE SCALE GENOMIC DNA]</scope>
</reference>
<feature type="domain" description="Glycosyl transferase family 1" evidence="2">
    <location>
        <begin position="204"/>
        <end position="362"/>
    </location>
</feature>
<sequence>MSRLRILILTPAFRPNLGGVETHLTDLTEHLAKNDYFSYVLTYQPITVSIKGLGVEKKKNLEVHRYSWFSGNYFNIFVNWHPIFNFFYLTPYLAVRLFLFLLTHHSKVDLIHAIGLSVAMPAVVFKRVFKKPVIMTTETLFNFNSKSLFAGVAKWVVENTDILLAQSEQSKKEFVDLGVNPKKIVVFSHWVDLNLFKPTDKSVAKKRLGWENKFTVLYVGRLIPEKGVRLAIGAFEKVANGCQMKIIGSEGPEEEFVKQKAVQNSNIDFLGSKSYRELAKYYQAADVLVYPALYKEDMAYVLLDALSCGTPVINTNPGSGVYALSEDVAFVVKPYEGEIADKIELLMKNSKLAGSMSKQARRFATRFGDRLAKIITDVYDKLVRSA</sequence>
<name>A0A1F8APV3_9BACT</name>
<proteinExistence type="predicted"/>
<dbReference type="InterPro" id="IPR028098">
    <property type="entry name" value="Glyco_trans_4-like_N"/>
</dbReference>
<comment type="caution">
    <text evidence="4">The sequence shown here is derived from an EMBL/GenBank/DDBJ whole genome shotgun (WGS) entry which is preliminary data.</text>
</comment>
<keyword evidence="1" id="KW-0472">Membrane</keyword>
<dbReference type="PANTHER" id="PTHR45947:SF3">
    <property type="entry name" value="SULFOQUINOVOSYL TRANSFERASE SQD2"/>
    <property type="match status" value="1"/>
</dbReference>
<feature type="transmembrane region" description="Helical" evidence="1">
    <location>
        <begin position="83"/>
        <end position="104"/>
    </location>
</feature>
<dbReference type="CDD" id="cd03801">
    <property type="entry name" value="GT4_PimA-like"/>
    <property type="match status" value="1"/>
</dbReference>
<dbReference type="SUPFAM" id="SSF53756">
    <property type="entry name" value="UDP-Glycosyltransferase/glycogen phosphorylase"/>
    <property type="match status" value="1"/>
</dbReference>
<dbReference type="InterPro" id="IPR001296">
    <property type="entry name" value="Glyco_trans_1"/>
</dbReference>
<dbReference type="Pfam" id="PF13439">
    <property type="entry name" value="Glyco_transf_4"/>
    <property type="match status" value="1"/>
</dbReference>
<dbReference type="Pfam" id="PF00534">
    <property type="entry name" value="Glycos_transf_1"/>
    <property type="match status" value="1"/>
</dbReference>
<dbReference type="Gene3D" id="3.40.50.2000">
    <property type="entry name" value="Glycogen Phosphorylase B"/>
    <property type="match status" value="2"/>
</dbReference>
<dbReference type="InterPro" id="IPR050194">
    <property type="entry name" value="Glycosyltransferase_grp1"/>
</dbReference>
<gene>
    <name evidence="4" type="ORF">A3E44_05255</name>
</gene>
<evidence type="ECO:0000256" key="1">
    <source>
        <dbReference type="SAM" id="Phobius"/>
    </source>
</evidence>
<protein>
    <recommendedName>
        <fullName evidence="6">Glycosyltransferase subfamily 4-like N-terminal domain-containing protein</fullName>
    </recommendedName>
</protein>
<organism evidence="4 5">
    <name type="scientific">Candidatus Woesebacteria bacterium RIFCSPHIGHO2_12_FULL_41_24</name>
    <dbReference type="NCBI Taxonomy" id="1802510"/>
    <lineage>
        <taxon>Bacteria</taxon>
        <taxon>Candidatus Woeseibacteriota</taxon>
    </lineage>
</organism>
<keyword evidence="1" id="KW-1133">Transmembrane helix</keyword>
<feature type="domain" description="Glycosyltransferase subfamily 4-like N-terminal" evidence="3">
    <location>
        <begin position="18"/>
        <end position="194"/>
    </location>
</feature>
<dbReference type="PANTHER" id="PTHR45947">
    <property type="entry name" value="SULFOQUINOVOSYL TRANSFERASE SQD2"/>
    <property type="match status" value="1"/>
</dbReference>
<dbReference type="GO" id="GO:0016757">
    <property type="term" value="F:glycosyltransferase activity"/>
    <property type="evidence" value="ECO:0007669"/>
    <property type="project" value="InterPro"/>
</dbReference>
<dbReference type="AlphaFoldDB" id="A0A1F8APV3"/>
<evidence type="ECO:0000259" key="2">
    <source>
        <dbReference type="Pfam" id="PF00534"/>
    </source>
</evidence>
<dbReference type="EMBL" id="MGGW01000020">
    <property type="protein sequence ID" value="OGM53796.1"/>
    <property type="molecule type" value="Genomic_DNA"/>
</dbReference>
<evidence type="ECO:0000313" key="5">
    <source>
        <dbReference type="Proteomes" id="UP000178603"/>
    </source>
</evidence>
<feature type="transmembrane region" description="Helical" evidence="1">
    <location>
        <begin position="110"/>
        <end position="129"/>
    </location>
</feature>
<accession>A0A1F8APV3</accession>
<evidence type="ECO:0008006" key="6">
    <source>
        <dbReference type="Google" id="ProtNLM"/>
    </source>
</evidence>
<evidence type="ECO:0000313" key="4">
    <source>
        <dbReference type="EMBL" id="OGM53796.1"/>
    </source>
</evidence>
<dbReference type="Proteomes" id="UP000178603">
    <property type="component" value="Unassembled WGS sequence"/>
</dbReference>
<keyword evidence="1" id="KW-0812">Transmembrane</keyword>
<evidence type="ECO:0000259" key="3">
    <source>
        <dbReference type="Pfam" id="PF13439"/>
    </source>
</evidence>